<evidence type="ECO:0008006" key="4">
    <source>
        <dbReference type="Google" id="ProtNLM"/>
    </source>
</evidence>
<reference evidence="2 3" key="1">
    <citation type="submission" date="2018-03" db="EMBL/GenBank/DDBJ databases">
        <authorList>
            <person name="Gulvik C.A."/>
        </authorList>
    </citation>
    <scope>NUCLEOTIDE SEQUENCE [LARGE SCALE GENOMIC DNA]</scope>
    <source>
        <strain evidence="2 3">JCM 31581</strain>
    </source>
</reference>
<dbReference type="CDD" id="cd06223">
    <property type="entry name" value="PRTases_typeI"/>
    <property type="match status" value="1"/>
</dbReference>
<dbReference type="RefSeq" id="WP_125942255.1">
    <property type="nucleotide sequence ID" value="NZ_PXZH01000001.1"/>
</dbReference>
<dbReference type="EMBL" id="PXZH01000001">
    <property type="protein sequence ID" value="RST89644.1"/>
    <property type="molecule type" value="Genomic_DNA"/>
</dbReference>
<keyword evidence="3" id="KW-1185">Reference proteome</keyword>
<dbReference type="InterPro" id="IPR000836">
    <property type="entry name" value="PRTase_dom"/>
</dbReference>
<dbReference type="InterPro" id="IPR051910">
    <property type="entry name" value="ComF/GntX_DNA_util-trans"/>
</dbReference>
<dbReference type="PANTHER" id="PTHR47505">
    <property type="entry name" value="DNA UTILIZATION PROTEIN YHGH"/>
    <property type="match status" value="1"/>
</dbReference>
<gene>
    <name evidence="2" type="ORF">C7P63_00780</name>
</gene>
<dbReference type="Proteomes" id="UP000277864">
    <property type="component" value="Unassembled WGS sequence"/>
</dbReference>
<dbReference type="Gene3D" id="3.40.50.2020">
    <property type="match status" value="1"/>
</dbReference>
<proteinExistence type="inferred from homology"/>
<dbReference type="OrthoDB" id="9779910at2"/>
<name>A0A3S0ACI8_9ENTE</name>
<protein>
    <recommendedName>
        <fullName evidence="4">ComF family protein</fullName>
    </recommendedName>
</protein>
<dbReference type="SUPFAM" id="SSF53271">
    <property type="entry name" value="PRTase-like"/>
    <property type="match status" value="1"/>
</dbReference>
<evidence type="ECO:0000313" key="2">
    <source>
        <dbReference type="EMBL" id="RST89644.1"/>
    </source>
</evidence>
<evidence type="ECO:0000256" key="1">
    <source>
        <dbReference type="ARBA" id="ARBA00008007"/>
    </source>
</evidence>
<comment type="caution">
    <text evidence="2">The sequence shown here is derived from an EMBL/GenBank/DDBJ whole genome shotgun (WGS) entry which is preliminary data.</text>
</comment>
<dbReference type="InterPro" id="IPR029057">
    <property type="entry name" value="PRTase-like"/>
</dbReference>
<evidence type="ECO:0000313" key="3">
    <source>
        <dbReference type="Proteomes" id="UP000277864"/>
    </source>
</evidence>
<sequence>MNQCLLCQQDFYDPLTFQDVFSWSPLLPTSMCSSCQQLFTWQKNSQGPQCQRCQKITEKQVCLDCRHWQKLYPHYSGSHRSLLVYNPSLQEWFHQYKFQGNKQLAHSFQKQLYLFLSNYKNVIFVPIPISENRMKKRGFNQVEQLLKYAKIPYKNLILRTIESDSQTSKTKQERISGTNPFKLNKQMITDMKDDCPMSFIIFDDVYTTGRTMYWAIETLQEIGEIEINTCSLARG</sequence>
<comment type="similarity">
    <text evidence="1">Belongs to the ComF/GntX family.</text>
</comment>
<dbReference type="PANTHER" id="PTHR47505:SF1">
    <property type="entry name" value="DNA UTILIZATION PROTEIN YHGH"/>
    <property type="match status" value="1"/>
</dbReference>
<dbReference type="AlphaFoldDB" id="A0A3S0ACI8"/>
<organism evidence="2 3">
    <name type="scientific">Vagococcus humatus</name>
    <dbReference type="NCBI Taxonomy" id="1889241"/>
    <lineage>
        <taxon>Bacteria</taxon>
        <taxon>Bacillati</taxon>
        <taxon>Bacillota</taxon>
        <taxon>Bacilli</taxon>
        <taxon>Lactobacillales</taxon>
        <taxon>Enterococcaceae</taxon>
        <taxon>Vagococcus</taxon>
    </lineage>
</organism>
<accession>A0A3S0ACI8</accession>